<dbReference type="STRING" id="758820.SAMN00777080_4991"/>
<dbReference type="GO" id="GO:0004066">
    <property type="term" value="F:asparagine synthase (glutamine-hydrolyzing) activity"/>
    <property type="evidence" value="ECO:0007669"/>
    <property type="project" value="UniProtKB-EC"/>
</dbReference>
<dbReference type="SUPFAM" id="SSF56235">
    <property type="entry name" value="N-terminal nucleophile aminohydrolases (Ntn hydrolases)"/>
    <property type="match status" value="1"/>
</dbReference>
<evidence type="ECO:0000313" key="6">
    <source>
        <dbReference type="Proteomes" id="UP000192333"/>
    </source>
</evidence>
<keyword evidence="6" id="KW-1185">Reference proteome</keyword>
<comment type="pathway">
    <text evidence="1">Amino-acid biosynthesis; L-asparagine biosynthesis; L-asparagine from L-aspartate (L-Gln route): step 1/1.</text>
</comment>
<evidence type="ECO:0000256" key="1">
    <source>
        <dbReference type="ARBA" id="ARBA00005187"/>
    </source>
</evidence>
<evidence type="ECO:0000256" key="2">
    <source>
        <dbReference type="ARBA" id="ARBA00012737"/>
    </source>
</evidence>
<dbReference type="EC" id="6.3.5.4" evidence="2"/>
<evidence type="ECO:0000259" key="4">
    <source>
        <dbReference type="Pfam" id="PF00733"/>
    </source>
</evidence>
<dbReference type="InterPro" id="IPR001962">
    <property type="entry name" value="Asn_synthase"/>
</dbReference>
<feature type="domain" description="Asparagine synthetase" evidence="4">
    <location>
        <begin position="224"/>
        <end position="278"/>
    </location>
</feature>
<dbReference type="AlphaFoldDB" id="A0A1W2HBS3"/>
<reference evidence="6" key="1">
    <citation type="submission" date="2017-04" db="EMBL/GenBank/DDBJ databases">
        <authorList>
            <person name="Varghese N."/>
            <person name="Submissions S."/>
        </authorList>
    </citation>
    <scope>NUCLEOTIDE SEQUENCE [LARGE SCALE GENOMIC DNA]</scope>
    <source>
        <strain evidence="6">DSM 16537</strain>
    </source>
</reference>
<protein>
    <recommendedName>
        <fullName evidence="2">asparagine synthase (glutamine-hydrolyzing)</fullName>
        <ecNumber evidence="2">6.3.5.4</ecNumber>
    </recommendedName>
</protein>
<evidence type="ECO:0000256" key="3">
    <source>
        <dbReference type="ARBA" id="ARBA00048741"/>
    </source>
</evidence>
<proteinExistence type="predicted"/>
<comment type="catalytic activity">
    <reaction evidence="3">
        <text>L-aspartate + L-glutamine + ATP + H2O = L-asparagine + L-glutamate + AMP + diphosphate + H(+)</text>
        <dbReference type="Rhea" id="RHEA:12228"/>
        <dbReference type="ChEBI" id="CHEBI:15377"/>
        <dbReference type="ChEBI" id="CHEBI:15378"/>
        <dbReference type="ChEBI" id="CHEBI:29985"/>
        <dbReference type="ChEBI" id="CHEBI:29991"/>
        <dbReference type="ChEBI" id="CHEBI:30616"/>
        <dbReference type="ChEBI" id="CHEBI:33019"/>
        <dbReference type="ChEBI" id="CHEBI:58048"/>
        <dbReference type="ChEBI" id="CHEBI:58359"/>
        <dbReference type="ChEBI" id="CHEBI:456215"/>
        <dbReference type="EC" id="6.3.5.4"/>
    </reaction>
</comment>
<dbReference type="InterPro" id="IPR051786">
    <property type="entry name" value="ASN_synthetase/amidase"/>
</dbReference>
<dbReference type="PANTHER" id="PTHR43284">
    <property type="entry name" value="ASPARAGINE SYNTHETASE (GLUTAMINE-HYDROLYZING)"/>
    <property type="match status" value="1"/>
</dbReference>
<organism evidence="5 6">
    <name type="scientific">Aquiflexum balticum DSM 16537</name>
    <dbReference type="NCBI Taxonomy" id="758820"/>
    <lineage>
        <taxon>Bacteria</taxon>
        <taxon>Pseudomonadati</taxon>
        <taxon>Bacteroidota</taxon>
        <taxon>Cytophagia</taxon>
        <taxon>Cytophagales</taxon>
        <taxon>Cyclobacteriaceae</taxon>
        <taxon>Aquiflexum</taxon>
    </lineage>
</organism>
<dbReference type="InterPro" id="IPR029055">
    <property type="entry name" value="Ntn_hydrolases_N"/>
</dbReference>
<dbReference type="EMBL" id="LT838813">
    <property type="protein sequence ID" value="SMD46307.1"/>
    <property type="molecule type" value="Genomic_DNA"/>
</dbReference>
<gene>
    <name evidence="5" type="ORF">SAMN00777080_4991</name>
</gene>
<dbReference type="GO" id="GO:0006529">
    <property type="term" value="P:asparagine biosynthetic process"/>
    <property type="evidence" value="ECO:0007669"/>
    <property type="project" value="InterPro"/>
</dbReference>
<dbReference type="SUPFAM" id="SSF52402">
    <property type="entry name" value="Adenine nucleotide alpha hydrolases-like"/>
    <property type="match status" value="1"/>
</dbReference>
<dbReference type="InterPro" id="IPR014729">
    <property type="entry name" value="Rossmann-like_a/b/a_fold"/>
</dbReference>
<dbReference type="Gene3D" id="3.40.50.620">
    <property type="entry name" value="HUPs"/>
    <property type="match status" value="1"/>
</dbReference>
<dbReference type="PANTHER" id="PTHR43284:SF1">
    <property type="entry name" value="ASPARAGINE SYNTHETASE"/>
    <property type="match status" value="1"/>
</dbReference>
<dbReference type="OrthoDB" id="693367at2"/>
<name>A0A1W2HBS3_9BACT</name>
<dbReference type="RefSeq" id="WP_084123224.1">
    <property type="nucleotide sequence ID" value="NZ_LT838813.1"/>
</dbReference>
<dbReference type="Proteomes" id="UP000192333">
    <property type="component" value="Chromosome I"/>
</dbReference>
<dbReference type="Pfam" id="PF00733">
    <property type="entry name" value="Asn_synthase"/>
    <property type="match status" value="1"/>
</dbReference>
<evidence type="ECO:0000313" key="5">
    <source>
        <dbReference type="EMBL" id="SMD46307.1"/>
    </source>
</evidence>
<accession>A0A1W2HBS3</accession>
<sequence>MSKIIWICSKKGFSESTEEKLKTVINFITPDNITPNQPQIKVDHQIAYGILNPKSNIRYHGNSVCLGVLFGDYTNWHQPLNEFPDGSFALFRDDETYAEIISDVAGSRTVWYYHDDDLLIAATSQFAIIHYLESFEFNHDVIPWILTTGTLGPDFSWDKRIQKLPPDSSIVLEKSLWKIQIKSFPIVYQTTNKSAENIEKQLQENLDQTFLGMDLSYFRWVLPLSGGYDSRGILHILKKNKVNPIKTITWGLKESLNDHESDSYIAKNLASKLNVEHDFFSTSFSNEPVDLIFERFLRNGEGRIDHFGGYLDGFKIWKTLHENKIDIIIRGDENFGWHNVYSKSDVFTSLGIKFFPEFKNFNKIEKDLKFNQTLPTYLQKKQNESLAQWRDRLYHEYRLQCMISALGDLKLAYVEQISPLLSKNVFQQVKSHPDKIRTGKVLWKKIVKEYLPKVPFASKEAISGMESFTKSEIFVNFITKRLKENTDNPIFDKDFINELHKNLKYSNTELYYSKNYNLKDLIKKIMPNKFYSFLKEKNSVQKKMDNNILAFRIVILFSILNLFKK</sequence>